<gene>
    <name evidence="3" type="ORF">FB564_4662</name>
    <name evidence="2" type="ORF">Sar04_44100</name>
</gene>
<dbReference type="Pfam" id="PF05893">
    <property type="entry name" value="LuxC"/>
    <property type="match status" value="1"/>
</dbReference>
<dbReference type="EMBL" id="BOQM01000045">
    <property type="protein sequence ID" value="GIM87674.1"/>
    <property type="molecule type" value="Genomic_DNA"/>
</dbReference>
<name>A0A542XU95_SALAC</name>
<reference evidence="2 5" key="2">
    <citation type="submission" date="2021-03" db="EMBL/GenBank/DDBJ databases">
        <title>Whole genome shotgun sequence of Salinispora arenicola NBRC 105043.</title>
        <authorList>
            <person name="Komaki H."/>
            <person name="Tamura T."/>
        </authorList>
    </citation>
    <scope>NUCLEOTIDE SEQUENCE [LARGE SCALE GENOMIC DNA]</scope>
    <source>
        <strain evidence="2 5">NBRC 105043</strain>
    </source>
</reference>
<dbReference type="GO" id="GO:0003995">
    <property type="term" value="F:acyl-CoA dehydrogenase activity"/>
    <property type="evidence" value="ECO:0007669"/>
    <property type="project" value="InterPro"/>
</dbReference>
<organism evidence="3 4">
    <name type="scientific">Salinispora arenicola</name>
    <dbReference type="NCBI Taxonomy" id="168697"/>
    <lineage>
        <taxon>Bacteria</taxon>
        <taxon>Bacillati</taxon>
        <taxon>Actinomycetota</taxon>
        <taxon>Actinomycetes</taxon>
        <taxon>Micromonosporales</taxon>
        <taxon>Micromonosporaceae</taxon>
        <taxon>Salinispora</taxon>
    </lineage>
</organism>
<dbReference type="GeneID" id="93773791"/>
<evidence type="ECO:0000313" key="2">
    <source>
        <dbReference type="EMBL" id="GIM87674.1"/>
    </source>
</evidence>
<dbReference type="SUPFAM" id="SSF53720">
    <property type="entry name" value="ALDH-like"/>
    <property type="match status" value="1"/>
</dbReference>
<keyword evidence="1" id="KW-0521">NADP</keyword>
<dbReference type="EMBL" id="VFOL01000001">
    <property type="protein sequence ID" value="TQL39408.1"/>
    <property type="molecule type" value="Genomic_DNA"/>
</dbReference>
<dbReference type="InterPro" id="IPR008670">
    <property type="entry name" value="CoA_reduct_LuxC"/>
</dbReference>
<reference evidence="3 4" key="1">
    <citation type="submission" date="2019-06" db="EMBL/GenBank/DDBJ databases">
        <title>Sequencing the genomes of 1000 actinobacteria strains.</title>
        <authorList>
            <person name="Klenk H.-P."/>
        </authorList>
    </citation>
    <scope>NUCLEOTIDE SEQUENCE [LARGE SCALE GENOMIC DNA]</scope>
    <source>
        <strain evidence="3 4">DSM 44819</strain>
    </source>
</reference>
<dbReference type="GO" id="GO:0008218">
    <property type="term" value="P:bioluminescence"/>
    <property type="evidence" value="ECO:0007669"/>
    <property type="project" value="InterPro"/>
</dbReference>
<dbReference type="InterPro" id="IPR016161">
    <property type="entry name" value="Ald_DH/histidinol_DH"/>
</dbReference>
<evidence type="ECO:0000313" key="5">
    <source>
        <dbReference type="Proteomes" id="UP000677457"/>
    </source>
</evidence>
<accession>A0A542XU95</accession>
<dbReference type="Proteomes" id="UP000677457">
    <property type="component" value="Unassembled WGS sequence"/>
</dbReference>
<evidence type="ECO:0000256" key="1">
    <source>
        <dbReference type="ARBA" id="ARBA00022857"/>
    </source>
</evidence>
<comment type="caution">
    <text evidence="3">The sequence shown here is derived from an EMBL/GenBank/DDBJ whole genome shotgun (WGS) entry which is preliminary data.</text>
</comment>
<proteinExistence type="predicted"/>
<evidence type="ECO:0000313" key="3">
    <source>
        <dbReference type="EMBL" id="TQL39408.1"/>
    </source>
</evidence>
<evidence type="ECO:0000313" key="4">
    <source>
        <dbReference type="Proteomes" id="UP000315983"/>
    </source>
</evidence>
<dbReference type="AlphaFoldDB" id="A0A542XU95"/>
<keyword evidence="5" id="KW-1185">Reference proteome</keyword>
<dbReference type="Proteomes" id="UP000315983">
    <property type="component" value="Unassembled WGS sequence"/>
</dbReference>
<dbReference type="RefSeq" id="WP_018800553.1">
    <property type="nucleotide sequence ID" value="NZ_BOQM01000045.1"/>
</dbReference>
<protein>
    <submittedName>
        <fullName evidence="3">Acyl-CoA reductase LuxC</fullName>
    </submittedName>
</protein>
<sequence>MTLRMRFPAGGDVSVADLLAPDGAEPLAVGDPRMVDFLTTVAKRLLTPALARRHPELGSLGFFLRRRELLGALERLHGTLGSDTLVFPRGRVFHVPPANVDTIFVYSWALSALAGNTNVVRVSPRSAEAADAVLEVLNASLAEADPVVARTQLMVTYGHDEAVTAQLSATSDLRVLWGGDRAVENLRRHPLAPAARDLTFPDRSSFAMLSVTGWVAASPQRRRDAANAFANDAYWFDQAACSSPRTIFLVGAAEPAEEVRAEFVALLDDVVRERGWDVDAAMAVEKRVGAYGLAADGGVQRMVFHRNALATLELAEVSATPRHWLGAGTFPFVTVPDLAELVPFVRRRDQTLTHFGFDRDELMALASRLGGRGVDRIVPFGAALTFAPVWDGHDLLREFVRLVTVND</sequence>